<dbReference type="Proteomes" id="UP000256970">
    <property type="component" value="Unassembled WGS sequence"/>
</dbReference>
<keyword evidence="3" id="KW-1185">Reference proteome</keyword>
<organism evidence="2 3">
    <name type="scientific">Tetradesmus obliquus</name>
    <name type="common">Green alga</name>
    <name type="synonym">Acutodesmus obliquus</name>
    <dbReference type="NCBI Taxonomy" id="3088"/>
    <lineage>
        <taxon>Eukaryota</taxon>
        <taxon>Viridiplantae</taxon>
        <taxon>Chlorophyta</taxon>
        <taxon>core chlorophytes</taxon>
        <taxon>Chlorophyceae</taxon>
        <taxon>CS clade</taxon>
        <taxon>Sphaeropleales</taxon>
        <taxon>Scenedesmaceae</taxon>
        <taxon>Tetradesmus</taxon>
    </lineage>
</organism>
<accession>A0A383VSS6</accession>
<feature type="compositionally biased region" description="Low complexity" evidence="1">
    <location>
        <begin position="389"/>
        <end position="412"/>
    </location>
</feature>
<dbReference type="PANTHER" id="PTHR38585:SF1">
    <property type="entry name" value="TRANSMEMBRANE PROTEIN"/>
    <property type="match status" value="1"/>
</dbReference>
<dbReference type="EMBL" id="FNXT01000866">
    <property type="protein sequence ID" value="SZX68578.1"/>
    <property type="molecule type" value="Genomic_DNA"/>
</dbReference>
<evidence type="ECO:0000313" key="2">
    <source>
        <dbReference type="EMBL" id="SZX68578.1"/>
    </source>
</evidence>
<proteinExistence type="predicted"/>
<gene>
    <name evidence="2" type="ORF">BQ4739_LOCUS8920</name>
</gene>
<dbReference type="AlphaFoldDB" id="A0A383VSS6"/>
<sequence>MGRKEPRELIKAYDDHDHRRSKMNEEMAEEAKKKVVKAWGKLLPFGAQVVASAAAYTVGVTATQLVGFVCKVSCATPVLGPCMGIVGVGFASALAGQASKHTHKMISTGANPFRAGFWEPLDVDDMVFDALLGIFVFKAMGGRFSSLMPSDLSKPGALAFESIPARADNSEAYAQPSVKRELARIFRRDGCHHCGSYRGPVIGDHMPPNKMMPISKAAKDKLPAAVDSLPGISKVRELIGLSGRTGKPLQRFYPQCQRCSIKQATAMRSGKRVLVLHLHAPRYRSEHLAGIFVGIRHNVPPVSFADAPRGRSGSKKLPLALLAAAPVLDGADEAAAAAEAGRRGNAAAVPQLLVQELSAAPSWELQAYVPGAAAGAGAGVPPVHGGGSSSSAGYARGSSGSHLQQQQQYSSGGNWGSGGGYKQERRSAGSSSSGGGMAPQSLPGSLGLVQQQLAAVLQPQDCVRDSGGSLKLSLEGWMPPGGAGAGKDKPRQRSGAAAAATVAEAAKQRADAAFERFAGGLAR</sequence>
<dbReference type="PANTHER" id="PTHR38585">
    <property type="entry name" value="TRANSMEMBRANE PROTEIN"/>
    <property type="match status" value="1"/>
</dbReference>
<evidence type="ECO:0000256" key="1">
    <source>
        <dbReference type="SAM" id="MobiDB-lite"/>
    </source>
</evidence>
<name>A0A383VSS6_TETOB</name>
<dbReference type="STRING" id="3088.A0A383VSS6"/>
<feature type="region of interest" description="Disordered" evidence="1">
    <location>
        <begin position="473"/>
        <end position="500"/>
    </location>
</feature>
<reference evidence="2 3" key="1">
    <citation type="submission" date="2016-10" db="EMBL/GenBank/DDBJ databases">
        <authorList>
            <person name="Cai Z."/>
        </authorList>
    </citation>
    <scope>NUCLEOTIDE SEQUENCE [LARGE SCALE GENOMIC DNA]</scope>
</reference>
<evidence type="ECO:0000313" key="3">
    <source>
        <dbReference type="Proteomes" id="UP000256970"/>
    </source>
</evidence>
<protein>
    <submittedName>
        <fullName evidence="2">Uncharacterized protein</fullName>
    </submittedName>
</protein>
<feature type="region of interest" description="Disordered" evidence="1">
    <location>
        <begin position="380"/>
        <end position="444"/>
    </location>
</feature>